<dbReference type="PANTHER" id="PTHR45737:SF4">
    <property type="entry name" value="VON WILLEBRAND DOMAIN PROTEIN (AFU_ORTHOLOGUE AFUA_4G01160)"/>
    <property type="match status" value="1"/>
</dbReference>
<feature type="region of interest" description="Disordered" evidence="1">
    <location>
        <begin position="1093"/>
        <end position="1125"/>
    </location>
</feature>
<dbReference type="PANTHER" id="PTHR45737">
    <property type="entry name" value="VON WILLEBRAND FACTOR A DOMAIN-CONTAINING PROTEIN 5A"/>
    <property type="match status" value="1"/>
</dbReference>
<feature type="region of interest" description="Disordered" evidence="1">
    <location>
        <begin position="1046"/>
        <end position="1071"/>
    </location>
</feature>
<proteinExistence type="predicted"/>
<reference evidence="3 4" key="1">
    <citation type="submission" date="2021-02" db="EMBL/GenBank/DDBJ databases">
        <title>Pan-genome distribution and transcriptional activeness of fungal secondary metabolism genes in Aspergillus section Fumigati.</title>
        <authorList>
            <person name="Takahashi H."/>
            <person name="Umemura M."/>
            <person name="Ninomiya A."/>
            <person name="Kusuya Y."/>
            <person name="Urayama S."/>
            <person name="Shimizu M."/>
            <person name="Watanabe A."/>
            <person name="Kamei K."/>
            <person name="Yaguchi T."/>
            <person name="Hagiwara D."/>
        </authorList>
    </citation>
    <scope>NUCLEOTIDE SEQUENCE [LARGE SCALE GENOMIC DNA]</scope>
    <source>
        <strain evidence="3 4">IFM 47045</strain>
    </source>
</reference>
<dbReference type="EMBL" id="BOPL01000014">
    <property type="protein sequence ID" value="GIK07661.1"/>
    <property type="molecule type" value="Genomic_DNA"/>
</dbReference>
<feature type="compositionally biased region" description="Basic and acidic residues" evidence="1">
    <location>
        <begin position="1095"/>
        <end position="1106"/>
    </location>
</feature>
<evidence type="ECO:0000259" key="2">
    <source>
        <dbReference type="PROSITE" id="PS50234"/>
    </source>
</evidence>
<gene>
    <name evidence="3" type="ORF">Aspvir_003327</name>
</gene>
<name>A0A9P3FB58_ASPVI</name>
<dbReference type="InterPro" id="IPR002575">
    <property type="entry name" value="Aminoglycoside_PTrfase"/>
</dbReference>
<dbReference type="SMART" id="SM00327">
    <property type="entry name" value="VWA"/>
    <property type="match status" value="1"/>
</dbReference>
<dbReference type="InterPro" id="IPR011009">
    <property type="entry name" value="Kinase-like_dom_sf"/>
</dbReference>
<feature type="domain" description="VWFA" evidence="2">
    <location>
        <begin position="699"/>
        <end position="831"/>
    </location>
</feature>
<evidence type="ECO:0000313" key="4">
    <source>
        <dbReference type="Proteomes" id="UP000710440"/>
    </source>
</evidence>
<dbReference type="Pfam" id="PF01636">
    <property type="entry name" value="APH"/>
    <property type="match status" value="1"/>
</dbReference>
<dbReference type="InterPro" id="IPR002035">
    <property type="entry name" value="VWF_A"/>
</dbReference>
<dbReference type="OrthoDB" id="3645574at2759"/>
<sequence length="1418" mass="159442">MTRLPLLKRDISLEEALEHDDNVLHMLDYPQKLREFKAHLISLKADIEATVAFHLQANCCQVADEDNWMMGNYNICIPVCVNPPSENHVLIRIPLPFKIGEEKNPGNVDEKLRCEVATYIWIHQNCPTVPIPCLYGFGFPDGQTFVKPSSASLFSRLCWRIAQTLRSWLGHPTSCPYISPYISLKRPTRLTTGYMIISIINKGRQLSEYSLEVLLRDKTRRQTLFSDLAWIILSLNRTEFPRIGSLTLNNDGVISLASRPLTLRLQTLENEGIPTIPRTSVYQAAESYLLDLLQCHDNRIYHQPNAIHDTEDGQEQLAALTMMRALLPQFISRQYRHGPFRLTLTDLQPGNIFVDEEWHITAIIDLEFAAVLPVELQTPVHWLTGRTIDDIEHGEHLDTFQAHIHEYIDAFEEQERKDQCSDFSHAQIMRGCWNKRRFWYFQALHSPKGLLRVFREHIQRYYCEEHCRKRVFDKTVSPYWCEGVESLIQRKVEEEARYKNQLKERFGQGSRIAPSLAVFETSVGDIPAQTTVKIEITYANLLKVDNSTGGLVLTIPTSIASRYGDTPAGYSGNQSLLTEGLRINVQVSMPAAIRKMESRSHPISVEMGAVSHKTFQDFAAGASSDMLDYSKGRATLSDRNAILHQDFVLHILCSSRESSQSQAIAASQPGQPGLSTIAVTVHPGDLFCQHVNMEDFVGEIIFMADRSGSMESKIPSLINVMNVFLRSLPEACSFNIASFGSRVTWLWPSSMRYSQEKLDVASKHVDSFQANYGGTEIYGALHSVMDHYNKRNDVPTSVILLTDGEVWNVDNVIQLVRETASNDSFLWELGIEFLIAWSRASGSKGAAIEASMGSWQERVIQMLKGALTPSRLPCNVDLGKDLAMKTSERQIAGYTVQYPEWVQAPHHIPVLSTFSHFSLYYLLERELDSLPKIINITATTEKGEKLTAQLPIQTAAEQPAIHHLAAKALMNDYETGQSWMHSLHPTLKSTNPTGFEKVLEHEAKHVGQTWSIPSKWTSYVAIDRSTAQQRGISVYKADAIEVSQLTRPRHTSTSTRPRISLKKGSTRSWNSAGYDARRRPFVFCEGGGPTISVETARHNSSHHDDLPSLSLSAPPPTSRPPWVSVHSLDTSFDSDYTPGPNTFEAGVGISAFDRPKQQSQTQNQHQDESRAPPALEGGSGPEELRPIETSASVRSGKTITYPILDEDSEGAIADAPQARFQRPRASLLRAENRKRRRPSSDENETDDDSPHSPTDSPNDTSSSGGCRARSLDRELRDPDHPSPSDLPRLETILRLQQADGKFNIVSRSFRSALKQKYNNEALKMFLNSTFNGKSPATRGCLSELASNVRLVVYISHEYAASKALFELQVAKARQWIKRTIIELLKESGDSEETLGTPLEELAESMLEEMEKLVLKKVR</sequence>
<organism evidence="3 4">
    <name type="scientific">Aspergillus viridinutans</name>
    <dbReference type="NCBI Taxonomy" id="75553"/>
    <lineage>
        <taxon>Eukaryota</taxon>
        <taxon>Fungi</taxon>
        <taxon>Dikarya</taxon>
        <taxon>Ascomycota</taxon>
        <taxon>Pezizomycotina</taxon>
        <taxon>Eurotiomycetes</taxon>
        <taxon>Eurotiomycetidae</taxon>
        <taxon>Eurotiales</taxon>
        <taxon>Aspergillaceae</taxon>
        <taxon>Aspergillus</taxon>
        <taxon>Aspergillus subgen. Fumigati</taxon>
    </lineage>
</organism>
<comment type="caution">
    <text evidence="3">The sequence shown here is derived from an EMBL/GenBank/DDBJ whole genome shotgun (WGS) entry which is preliminary data.</text>
</comment>
<keyword evidence="4" id="KW-1185">Reference proteome</keyword>
<evidence type="ECO:0000313" key="3">
    <source>
        <dbReference type="EMBL" id="GIK07661.1"/>
    </source>
</evidence>
<feature type="compositionally biased region" description="Low complexity" evidence="1">
    <location>
        <begin position="1251"/>
        <end position="1263"/>
    </location>
</feature>
<dbReference type="SUPFAM" id="SSF56112">
    <property type="entry name" value="Protein kinase-like (PK-like)"/>
    <property type="match status" value="1"/>
</dbReference>
<evidence type="ECO:0000256" key="1">
    <source>
        <dbReference type="SAM" id="MobiDB-lite"/>
    </source>
</evidence>
<dbReference type="SUPFAM" id="SSF53300">
    <property type="entry name" value="vWA-like"/>
    <property type="match status" value="1"/>
</dbReference>
<feature type="region of interest" description="Disordered" evidence="1">
    <location>
        <begin position="1208"/>
        <end position="1288"/>
    </location>
</feature>
<protein>
    <recommendedName>
        <fullName evidence="2">VWFA domain-containing protein</fullName>
    </recommendedName>
</protein>
<dbReference type="Pfam" id="PF13768">
    <property type="entry name" value="VWA_3"/>
    <property type="match status" value="1"/>
</dbReference>
<feature type="region of interest" description="Disordered" evidence="1">
    <location>
        <begin position="1155"/>
        <end position="1193"/>
    </location>
</feature>
<dbReference type="PROSITE" id="PS50234">
    <property type="entry name" value="VWFA"/>
    <property type="match status" value="1"/>
</dbReference>
<accession>A0A9P3FB58</accession>
<dbReference type="Proteomes" id="UP000710440">
    <property type="component" value="Unassembled WGS sequence"/>
</dbReference>
<dbReference type="InterPro" id="IPR036465">
    <property type="entry name" value="vWFA_dom_sf"/>
</dbReference>
<dbReference type="RefSeq" id="XP_043130847.1">
    <property type="nucleotide sequence ID" value="XM_043274912.1"/>
</dbReference>
<dbReference type="GeneID" id="66931309"/>
<dbReference type="Gene3D" id="3.40.50.410">
    <property type="entry name" value="von Willebrand factor, type A domain"/>
    <property type="match status" value="1"/>
</dbReference>
<feature type="compositionally biased region" description="Basic and acidic residues" evidence="1">
    <location>
        <begin position="1269"/>
        <end position="1282"/>
    </location>
</feature>